<evidence type="ECO:0000256" key="1">
    <source>
        <dbReference type="SAM" id="MobiDB-lite"/>
    </source>
</evidence>
<dbReference type="AlphaFoldDB" id="A0A9J6ZFM7"/>
<dbReference type="Proteomes" id="UP001056756">
    <property type="component" value="Chromosome"/>
</dbReference>
<dbReference type="EMBL" id="CP097899">
    <property type="protein sequence ID" value="URN94909.1"/>
    <property type="molecule type" value="Genomic_DNA"/>
</dbReference>
<dbReference type="InterPro" id="IPR008719">
    <property type="entry name" value="N2O_reductase_NosL"/>
</dbReference>
<evidence type="ECO:0000313" key="4">
    <source>
        <dbReference type="Proteomes" id="UP001056756"/>
    </source>
</evidence>
<dbReference type="Pfam" id="PF05573">
    <property type="entry name" value="NosL"/>
    <property type="match status" value="1"/>
</dbReference>
<sequence length="188" mass="21135">MKKIIQVTLFMIVSAMIMAACSDKAYKPVAINEDTDRCVICNMAIKDDQFATQIITTEGQSLKFDDLGCLHTWQEQNGTETVGATYVRDFNSMQWIKYEKAYYVYDTSIQTPMAYGIISFEEQASAEQYIAEHAVGTLLTATDLQSHSWEVNHEMMQSHGDDHDHETSHSHGSDHEDVATDDEAAASH</sequence>
<gene>
    <name evidence="3" type="ORF">NAG76_01225</name>
</gene>
<evidence type="ECO:0000256" key="2">
    <source>
        <dbReference type="SAM" id="SignalP"/>
    </source>
</evidence>
<proteinExistence type="predicted"/>
<dbReference type="Gene3D" id="3.30.70.2050">
    <property type="match status" value="1"/>
</dbReference>
<dbReference type="KEGG" id="plig:NAG76_01225"/>
<organism evidence="3 4">
    <name type="scientific">Candidatus Pristimantibacillus lignocellulolyticus</name>
    <dbReference type="NCBI Taxonomy" id="2994561"/>
    <lineage>
        <taxon>Bacteria</taxon>
        <taxon>Bacillati</taxon>
        <taxon>Bacillota</taxon>
        <taxon>Bacilli</taxon>
        <taxon>Bacillales</taxon>
        <taxon>Paenibacillaceae</taxon>
        <taxon>Candidatus Pristimantibacillus</taxon>
    </lineage>
</organism>
<feature type="compositionally biased region" description="Basic and acidic residues" evidence="1">
    <location>
        <begin position="159"/>
        <end position="178"/>
    </location>
</feature>
<reference evidence="3" key="1">
    <citation type="submission" date="2022-05" db="EMBL/GenBank/DDBJ databases">
        <title>Novel bacterial taxa in a minimal lignocellulolytic consortium and its capacity to transform plastics disclosed by genome-resolved metagenomics.</title>
        <authorList>
            <person name="Rodriguez C.A.D."/>
            <person name="Diaz-Garcia L."/>
            <person name="Herrera K."/>
            <person name="Tarazona N.A."/>
            <person name="Sproer C."/>
            <person name="Overmann J."/>
            <person name="Jimenez D.J."/>
        </authorList>
    </citation>
    <scope>NUCLEOTIDE SEQUENCE</scope>
    <source>
        <strain evidence="3">MAG5</strain>
    </source>
</reference>
<dbReference type="PROSITE" id="PS51257">
    <property type="entry name" value="PROKAR_LIPOPROTEIN"/>
    <property type="match status" value="1"/>
</dbReference>
<feature type="region of interest" description="Disordered" evidence="1">
    <location>
        <begin position="156"/>
        <end position="188"/>
    </location>
</feature>
<feature type="chain" id="PRO_5039894317" evidence="2">
    <location>
        <begin position="20"/>
        <end position="188"/>
    </location>
</feature>
<accession>A0A9J6ZFM7</accession>
<dbReference type="PANTHER" id="PTHR41247">
    <property type="entry name" value="HTH-TYPE TRANSCRIPTIONAL REPRESSOR YCNK"/>
    <property type="match status" value="1"/>
</dbReference>
<feature type="compositionally biased region" description="Acidic residues" evidence="1">
    <location>
        <begin position="179"/>
        <end position="188"/>
    </location>
</feature>
<dbReference type="SUPFAM" id="SSF160387">
    <property type="entry name" value="NosL/MerB-like"/>
    <property type="match status" value="1"/>
</dbReference>
<evidence type="ECO:0000313" key="3">
    <source>
        <dbReference type="EMBL" id="URN94909.1"/>
    </source>
</evidence>
<keyword evidence="2" id="KW-0732">Signal</keyword>
<dbReference type="PANTHER" id="PTHR41247:SF1">
    <property type="entry name" value="HTH-TYPE TRANSCRIPTIONAL REPRESSOR YCNK"/>
    <property type="match status" value="1"/>
</dbReference>
<name>A0A9J6ZFM7_9BACL</name>
<protein>
    <submittedName>
        <fullName evidence="3">Nitrous oxide reductase accessory protein NosL</fullName>
    </submittedName>
</protein>
<feature type="signal peptide" evidence="2">
    <location>
        <begin position="1"/>
        <end position="19"/>
    </location>
</feature>